<comment type="caution">
    <text evidence="1">The sequence shown here is derived from an EMBL/GenBank/DDBJ whole genome shotgun (WGS) entry which is preliminary data.</text>
</comment>
<dbReference type="Proteomes" id="UP001205603">
    <property type="component" value="Unassembled WGS sequence"/>
</dbReference>
<gene>
    <name evidence="1" type="ORF">NMU02_11990</name>
</gene>
<reference evidence="1 2" key="1">
    <citation type="submission" date="2022-07" db="EMBL/GenBank/DDBJ databases">
        <title>Fecal culturing of patients with breast cancer.</title>
        <authorList>
            <person name="Teng N.M.Y."/>
            <person name="Kiu R."/>
            <person name="Evans R."/>
            <person name="Baker D.J."/>
            <person name="Zenner C."/>
            <person name="Robinson S.D."/>
            <person name="Hall L.J."/>
        </authorList>
    </citation>
    <scope>NUCLEOTIDE SEQUENCE [LARGE SCALE GENOMIC DNA]</scope>
    <source>
        <strain evidence="1 2">LH1063</strain>
    </source>
</reference>
<dbReference type="InterPro" id="IPR020483">
    <property type="entry name" value="Uncharacterised_YgbA"/>
</dbReference>
<organism evidence="1 2">
    <name type="scientific">Coprobacter tertius</name>
    <dbReference type="NCBI Taxonomy" id="2944915"/>
    <lineage>
        <taxon>Bacteria</taxon>
        <taxon>Pseudomonadati</taxon>
        <taxon>Bacteroidota</taxon>
        <taxon>Bacteroidia</taxon>
        <taxon>Bacteroidales</taxon>
        <taxon>Barnesiellaceae</taxon>
        <taxon>Coprobacter</taxon>
    </lineage>
</organism>
<dbReference type="EMBL" id="JANDHW010000014">
    <property type="protein sequence ID" value="MCP9612810.1"/>
    <property type="molecule type" value="Genomic_DNA"/>
</dbReference>
<accession>A0ABT1MJM3</accession>
<keyword evidence="2" id="KW-1185">Reference proteome</keyword>
<dbReference type="NCBIfam" id="NF007714">
    <property type="entry name" value="PRK10410.1-2"/>
    <property type="match status" value="1"/>
</dbReference>
<dbReference type="Pfam" id="PF11756">
    <property type="entry name" value="YgbA_NO"/>
    <property type="match status" value="1"/>
</dbReference>
<dbReference type="RefSeq" id="WP_255028169.1">
    <property type="nucleotide sequence ID" value="NZ_JANDHW010000014.1"/>
</dbReference>
<protein>
    <submittedName>
        <fullName evidence="1">Nitrous oxide-stimulated promoter family protein</fullName>
    </submittedName>
</protein>
<evidence type="ECO:0000313" key="2">
    <source>
        <dbReference type="Proteomes" id="UP001205603"/>
    </source>
</evidence>
<sequence length="98" mass="11735">MKENRIEREKRIISKMITLFCLKKEGNSVMCSMCLELQRYAHDRLSHCPLGDRKSSCKNCKIHCYNPVMREKMKEVMRFSGPRMIFYAPLDTIWHLIH</sequence>
<name>A0ABT1MJM3_9BACT</name>
<proteinExistence type="predicted"/>
<evidence type="ECO:0000313" key="1">
    <source>
        <dbReference type="EMBL" id="MCP9612810.1"/>
    </source>
</evidence>